<dbReference type="Proteomes" id="UP000262440">
    <property type="component" value="Segment"/>
</dbReference>
<protein>
    <submittedName>
        <fullName evidence="1">Uncharacterized protein</fullName>
    </submittedName>
</protein>
<reference evidence="1 2" key="1">
    <citation type="journal article" date="2018" name="Front. Microbiol.">
        <title>Jumbo Bacteriophages Are Represented Within an Increasing Diversity of Environmental Viruses Infecting the Emerging Phytopathogen, Dickeya solani.</title>
        <authorList>
            <person name="Day A.W."/>
            <person name="Ahn J."/>
            <person name="Salmond G.P.C."/>
        </authorList>
    </citation>
    <scope>NUCLEOTIDE SEQUENCE [LARGE SCALE GENOMIC DNA]</scope>
</reference>
<proteinExistence type="predicted"/>
<organism evidence="1 2">
    <name type="scientific">Dickeya phage vB_DsoM_AD1</name>
    <dbReference type="NCBI Taxonomy" id="2283029"/>
    <lineage>
        <taxon>Viruses</taxon>
        <taxon>Duplodnaviria</taxon>
        <taxon>Heunggongvirae</taxon>
        <taxon>Uroviricota</taxon>
        <taxon>Caudoviricetes</taxon>
        <taxon>Alexandravirus</taxon>
        <taxon>Alexandravirus AD1</taxon>
    </lineage>
</organism>
<keyword evidence="2" id="KW-1185">Reference proteome</keyword>
<evidence type="ECO:0000313" key="2">
    <source>
        <dbReference type="Proteomes" id="UP000262440"/>
    </source>
</evidence>
<evidence type="ECO:0000313" key="1">
    <source>
        <dbReference type="EMBL" id="AXG67362.1"/>
    </source>
</evidence>
<gene>
    <name evidence="1" type="ORF">AD1_318</name>
</gene>
<name>A0A384ZYQ0_9CAUD</name>
<dbReference type="EMBL" id="MH460463">
    <property type="protein sequence ID" value="AXG67362.1"/>
    <property type="molecule type" value="Genomic_DNA"/>
</dbReference>
<sequence length="276" mass="31526">MTQEVDHEANIIQMLSSRDDKIRELTNELEEAVGDKKDVENVLEDTVRGNTVLRVALRRKVRQHAVEISLRDERIREITGFCNEQTEEVRTLKAELESVKSKQKQANPLPFALHMIMCAGISHYHNVVQQLAHGSVNRETNKVARALADLNRTDVVVKQPSLYRSVAMYCSAVGADAPASAALLAELNNYIRANIDLFLKDTQYEQSRKMLHWVWEAKNNSAHMGFAARNICQAFDWLPIAFESDAIDHLEDDDDYEELFCETLLKICTHLIRDSF</sequence>
<accession>A0A384ZYQ0</accession>